<evidence type="ECO:0000256" key="1">
    <source>
        <dbReference type="SAM" id="MobiDB-lite"/>
    </source>
</evidence>
<dbReference type="AlphaFoldDB" id="A0A0C3BHM6"/>
<evidence type="ECO:0000313" key="3">
    <source>
        <dbReference type="Proteomes" id="UP000053424"/>
    </source>
</evidence>
<dbReference type="EMBL" id="KN831807">
    <property type="protein sequence ID" value="KIM36220.1"/>
    <property type="molecule type" value="Genomic_DNA"/>
</dbReference>
<feature type="compositionally biased region" description="Polar residues" evidence="1">
    <location>
        <begin position="69"/>
        <end position="78"/>
    </location>
</feature>
<proteinExistence type="predicted"/>
<keyword evidence="3" id="KW-1185">Reference proteome</keyword>
<dbReference type="HOGENOM" id="CLU_1635611_0_0_1"/>
<reference evidence="2 3" key="1">
    <citation type="submission" date="2014-04" db="EMBL/GenBank/DDBJ databases">
        <authorList>
            <consortium name="DOE Joint Genome Institute"/>
            <person name="Kuo A."/>
            <person name="Gay G."/>
            <person name="Dore J."/>
            <person name="Kohler A."/>
            <person name="Nagy L.G."/>
            <person name="Floudas D."/>
            <person name="Copeland A."/>
            <person name="Barry K.W."/>
            <person name="Cichocki N."/>
            <person name="Veneault-Fourrey C."/>
            <person name="LaButti K."/>
            <person name="Lindquist E.A."/>
            <person name="Lipzen A."/>
            <person name="Lundell T."/>
            <person name="Morin E."/>
            <person name="Murat C."/>
            <person name="Sun H."/>
            <person name="Tunlid A."/>
            <person name="Henrissat B."/>
            <person name="Grigoriev I.V."/>
            <person name="Hibbett D.S."/>
            <person name="Martin F."/>
            <person name="Nordberg H.P."/>
            <person name="Cantor M.N."/>
            <person name="Hua S.X."/>
        </authorList>
    </citation>
    <scope>NUCLEOTIDE SEQUENCE [LARGE SCALE GENOMIC DNA]</scope>
    <source>
        <strain evidence="3">h7</strain>
    </source>
</reference>
<protein>
    <submittedName>
        <fullName evidence="2">Uncharacterized protein</fullName>
    </submittedName>
</protein>
<dbReference type="Proteomes" id="UP000053424">
    <property type="component" value="Unassembled WGS sequence"/>
</dbReference>
<name>A0A0C3BHM6_HEBCY</name>
<feature type="region of interest" description="Disordered" evidence="1">
    <location>
        <begin position="69"/>
        <end position="92"/>
    </location>
</feature>
<evidence type="ECO:0000313" key="2">
    <source>
        <dbReference type="EMBL" id="KIM36220.1"/>
    </source>
</evidence>
<reference evidence="3" key="2">
    <citation type="submission" date="2015-01" db="EMBL/GenBank/DDBJ databases">
        <title>Evolutionary Origins and Diversification of the Mycorrhizal Mutualists.</title>
        <authorList>
            <consortium name="DOE Joint Genome Institute"/>
            <consortium name="Mycorrhizal Genomics Consortium"/>
            <person name="Kohler A."/>
            <person name="Kuo A."/>
            <person name="Nagy L.G."/>
            <person name="Floudas D."/>
            <person name="Copeland A."/>
            <person name="Barry K.W."/>
            <person name="Cichocki N."/>
            <person name="Veneault-Fourrey C."/>
            <person name="LaButti K."/>
            <person name="Lindquist E.A."/>
            <person name="Lipzen A."/>
            <person name="Lundell T."/>
            <person name="Morin E."/>
            <person name="Murat C."/>
            <person name="Riley R."/>
            <person name="Ohm R."/>
            <person name="Sun H."/>
            <person name="Tunlid A."/>
            <person name="Henrissat B."/>
            <person name="Grigoriev I.V."/>
            <person name="Hibbett D.S."/>
            <person name="Martin F."/>
        </authorList>
    </citation>
    <scope>NUCLEOTIDE SEQUENCE [LARGE SCALE GENOMIC DNA]</scope>
    <source>
        <strain evidence="3">h7</strain>
    </source>
</reference>
<organism evidence="2 3">
    <name type="scientific">Hebeloma cylindrosporum</name>
    <dbReference type="NCBI Taxonomy" id="76867"/>
    <lineage>
        <taxon>Eukaryota</taxon>
        <taxon>Fungi</taxon>
        <taxon>Dikarya</taxon>
        <taxon>Basidiomycota</taxon>
        <taxon>Agaricomycotina</taxon>
        <taxon>Agaricomycetes</taxon>
        <taxon>Agaricomycetidae</taxon>
        <taxon>Agaricales</taxon>
        <taxon>Agaricineae</taxon>
        <taxon>Hymenogastraceae</taxon>
        <taxon>Hebeloma</taxon>
    </lineage>
</organism>
<sequence>MFRAPTQAAVLHAAVVQANSTRADSDAVQHYNERAGPLVNLHDAHSCWHDDQVDFEPFRYSINGASNVKSSPNTSATRLGSPETVPKHQGMRPSFPGALSMMAGGCDIGFEGEGTSTDEGGRLMCPPPTKSRMDVQLAACLRQDFVFRMIILIGLPHSVSRI</sequence>
<accession>A0A0C3BHM6</accession>
<gene>
    <name evidence="2" type="ORF">M413DRAFT_31819</name>
</gene>